<evidence type="ECO:0000313" key="7">
    <source>
        <dbReference type="EMBL" id="MCH6169980.1"/>
    </source>
</evidence>
<feature type="transmembrane region" description="Helical" evidence="6">
    <location>
        <begin position="70"/>
        <end position="88"/>
    </location>
</feature>
<name>A0ABS9TN71_9PSEU</name>
<comment type="caution">
    <text evidence="7">The sequence shown here is derived from an EMBL/GenBank/DDBJ whole genome shotgun (WGS) entry which is preliminary data.</text>
</comment>
<protein>
    <submittedName>
        <fullName evidence="7">LysE family translocator</fullName>
    </submittedName>
</protein>
<feature type="transmembrane region" description="Helical" evidence="6">
    <location>
        <begin position="6"/>
        <end position="28"/>
    </location>
</feature>
<sequence>MSLSLMGGFLLAVVVGAMVPGATTALVVRRSALHGPAAAVPVIAGVELGLFAWAFATAVGTAALVAVSEAAFLGLKIAGACVLVYLGIQAWRAARKDVVDELPQAGASRGRWRDAGAGLLTNLANPKVAVFTFAFYPQFVAAGPGIVHRTLLLALVQVVVDGSWFLLVAMMVGRVRGLFSRAKVRRVLERATGTVLVALGLGVLAENG</sequence>
<dbReference type="EMBL" id="JAKXMK010000029">
    <property type="protein sequence ID" value="MCH6169980.1"/>
    <property type="molecule type" value="Genomic_DNA"/>
</dbReference>
<dbReference type="PANTHER" id="PTHR30086:SF20">
    <property type="entry name" value="ARGININE EXPORTER PROTEIN ARGO-RELATED"/>
    <property type="match status" value="1"/>
</dbReference>
<keyword evidence="5 6" id="KW-0472">Membrane</keyword>
<feature type="transmembrane region" description="Helical" evidence="6">
    <location>
        <begin position="153"/>
        <end position="175"/>
    </location>
</feature>
<evidence type="ECO:0000256" key="1">
    <source>
        <dbReference type="ARBA" id="ARBA00004651"/>
    </source>
</evidence>
<dbReference type="InterPro" id="IPR001123">
    <property type="entry name" value="LeuE-type"/>
</dbReference>
<feature type="transmembrane region" description="Helical" evidence="6">
    <location>
        <begin position="40"/>
        <end position="64"/>
    </location>
</feature>
<dbReference type="PIRSF" id="PIRSF006324">
    <property type="entry name" value="LeuE"/>
    <property type="match status" value="1"/>
</dbReference>
<comment type="subcellular location">
    <subcellularLocation>
        <location evidence="1">Cell membrane</location>
        <topology evidence="1">Multi-pass membrane protein</topology>
    </subcellularLocation>
</comment>
<evidence type="ECO:0000256" key="2">
    <source>
        <dbReference type="ARBA" id="ARBA00022475"/>
    </source>
</evidence>
<dbReference type="RefSeq" id="WP_241040711.1">
    <property type="nucleotide sequence ID" value="NZ_BAAAJF010000032.1"/>
</dbReference>
<dbReference type="Pfam" id="PF01810">
    <property type="entry name" value="LysE"/>
    <property type="match status" value="1"/>
</dbReference>
<feature type="transmembrane region" description="Helical" evidence="6">
    <location>
        <begin position="128"/>
        <end position="147"/>
    </location>
</feature>
<dbReference type="Proteomes" id="UP001299970">
    <property type="component" value="Unassembled WGS sequence"/>
</dbReference>
<organism evidence="7 8">
    <name type="scientific">Pseudonocardia alaniniphila</name>
    <dbReference type="NCBI Taxonomy" id="75291"/>
    <lineage>
        <taxon>Bacteria</taxon>
        <taxon>Bacillati</taxon>
        <taxon>Actinomycetota</taxon>
        <taxon>Actinomycetes</taxon>
        <taxon>Pseudonocardiales</taxon>
        <taxon>Pseudonocardiaceae</taxon>
        <taxon>Pseudonocardia</taxon>
    </lineage>
</organism>
<keyword evidence="3 6" id="KW-0812">Transmembrane</keyword>
<dbReference type="PANTHER" id="PTHR30086">
    <property type="entry name" value="ARGININE EXPORTER PROTEIN ARGO"/>
    <property type="match status" value="1"/>
</dbReference>
<feature type="transmembrane region" description="Helical" evidence="6">
    <location>
        <begin position="187"/>
        <end position="205"/>
    </location>
</feature>
<evidence type="ECO:0000256" key="5">
    <source>
        <dbReference type="ARBA" id="ARBA00023136"/>
    </source>
</evidence>
<reference evidence="7 8" key="1">
    <citation type="submission" date="2022-03" db="EMBL/GenBank/DDBJ databases">
        <title>Pseudonocardia alaer sp. nov., a novel actinomycete isolated from reed forest soil.</title>
        <authorList>
            <person name="Wang L."/>
        </authorList>
    </citation>
    <scope>NUCLEOTIDE SEQUENCE [LARGE SCALE GENOMIC DNA]</scope>
    <source>
        <strain evidence="7 8">Y-16303</strain>
    </source>
</reference>
<evidence type="ECO:0000256" key="6">
    <source>
        <dbReference type="SAM" id="Phobius"/>
    </source>
</evidence>
<keyword evidence="8" id="KW-1185">Reference proteome</keyword>
<proteinExistence type="predicted"/>
<gene>
    <name evidence="7" type="ORF">MMF94_30135</name>
</gene>
<keyword evidence="2" id="KW-1003">Cell membrane</keyword>
<accession>A0ABS9TN71</accession>
<keyword evidence="4 6" id="KW-1133">Transmembrane helix</keyword>
<evidence type="ECO:0000313" key="8">
    <source>
        <dbReference type="Proteomes" id="UP001299970"/>
    </source>
</evidence>
<evidence type="ECO:0000256" key="4">
    <source>
        <dbReference type="ARBA" id="ARBA00022989"/>
    </source>
</evidence>
<evidence type="ECO:0000256" key="3">
    <source>
        <dbReference type="ARBA" id="ARBA00022692"/>
    </source>
</evidence>